<dbReference type="AlphaFoldDB" id="A0A2W5VBI1"/>
<protein>
    <recommendedName>
        <fullName evidence="1">PIN domain-containing protein</fullName>
    </recommendedName>
</protein>
<dbReference type="Proteomes" id="UP000249393">
    <property type="component" value="Unassembled WGS sequence"/>
</dbReference>
<sequence length="80" mass="8956">MVTLALDTNVFVDLTQGRRPKVRERYIEAVLAAEPMAASVIVHHELRFGVFASRDPEAAARHLADFLRDVVIEPLSQDDV</sequence>
<name>A0A2W5VBI1_9CAUL</name>
<dbReference type="Gene3D" id="3.40.50.1010">
    <property type="entry name" value="5'-nuclease"/>
    <property type="match status" value="1"/>
</dbReference>
<dbReference type="Pfam" id="PF01850">
    <property type="entry name" value="PIN"/>
    <property type="match status" value="1"/>
</dbReference>
<feature type="domain" description="PIN" evidence="1">
    <location>
        <begin position="6"/>
        <end position="77"/>
    </location>
</feature>
<organism evidence="2 3">
    <name type="scientific">Caulobacter segnis</name>
    <dbReference type="NCBI Taxonomy" id="88688"/>
    <lineage>
        <taxon>Bacteria</taxon>
        <taxon>Pseudomonadati</taxon>
        <taxon>Pseudomonadota</taxon>
        <taxon>Alphaproteobacteria</taxon>
        <taxon>Caulobacterales</taxon>
        <taxon>Caulobacteraceae</taxon>
        <taxon>Caulobacter</taxon>
    </lineage>
</organism>
<gene>
    <name evidence="2" type="ORF">DI526_15650</name>
</gene>
<comment type="caution">
    <text evidence="2">The sequence shown here is derived from an EMBL/GenBank/DDBJ whole genome shotgun (WGS) entry which is preliminary data.</text>
</comment>
<accession>A0A2W5VBI1</accession>
<dbReference type="EMBL" id="QFQZ01000054">
    <property type="protein sequence ID" value="PZR32735.1"/>
    <property type="molecule type" value="Genomic_DNA"/>
</dbReference>
<dbReference type="InterPro" id="IPR029060">
    <property type="entry name" value="PIN-like_dom_sf"/>
</dbReference>
<evidence type="ECO:0000313" key="3">
    <source>
        <dbReference type="Proteomes" id="UP000249393"/>
    </source>
</evidence>
<evidence type="ECO:0000259" key="1">
    <source>
        <dbReference type="Pfam" id="PF01850"/>
    </source>
</evidence>
<dbReference type="SUPFAM" id="SSF88723">
    <property type="entry name" value="PIN domain-like"/>
    <property type="match status" value="1"/>
</dbReference>
<proteinExistence type="predicted"/>
<evidence type="ECO:0000313" key="2">
    <source>
        <dbReference type="EMBL" id="PZR32735.1"/>
    </source>
</evidence>
<reference evidence="2 3" key="1">
    <citation type="submission" date="2017-08" db="EMBL/GenBank/DDBJ databases">
        <title>Infants hospitalized years apart are colonized by the same room-sourced microbial strains.</title>
        <authorList>
            <person name="Brooks B."/>
            <person name="Olm M.R."/>
            <person name="Firek B.A."/>
            <person name="Baker R."/>
            <person name="Thomas B.C."/>
            <person name="Morowitz M.J."/>
            <person name="Banfield J.F."/>
        </authorList>
    </citation>
    <scope>NUCLEOTIDE SEQUENCE [LARGE SCALE GENOMIC DNA]</scope>
    <source>
        <strain evidence="2">S2_003_000_R2_4</strain>
    </source>
</reference>
<dbReference type="InterPro" id="IPR002716">
    <property type="entry name" value="PIN_dom"/>
</dbReference>